<dbReference type="Proteomes" id="UP000219048">
    <property type="component" value="Unassembled WGS sequence"/>
</dbReference>
<gene>
    <name evidence="1" type="ORF">SAMN06265377_0154</name>
</gene>
<accession>A0A285MBF7</accession>
<evidence type="ECO:0000313" key="1">
    <source>
        <dbReference type="EMBL" id="SNY94495.1"/>
    </source>
</evidence>
<reference evidence="2" key="1">
    <citation type="submission" date="2017-09" db="EMBL/GenBank/DDBJ databases">
        <authorList>
            <person name="Varghese N."/>
            <person name="Submissions S."/>
        </authorList>
    </citation>
    <scope>NUCLEOTIDE SEQUENCE [LARGE SCALE GENOMIC DNA]</scope>
    <source>
        <strain evidence="2">DSM 25885</strain>
    </source>
</reference>
<dbReference type="AlphaFoldDB" id="A0A285MBF7"/>
<dbReference type="EMBL" id="OBEH01000001">
    <property type="protein sequence ID" value="SNY94495.1"/>
    <property type="molecule type" value="Genomic_DNA"/>
</dbReference>
<proteinExistence type="predicted"/>
<sequence>MKAFSHCTAGLRNKEKTMYSGETGIFQPIWKSLKEFTENKKQNGNIREY</sequence>
<protein>
    <submittedName>
        <fullName evidence="1">Uncharacterized protein</fullName>
    </submittedName>
</protein>
<keyword evidence="2" id="KW-1185">Reference proteome</keyword>
<evidence type="ECO:0000313" key="2">
    <source>
        <dbReference type="Proteomes" id="UP000219048"/>
    </source>
</evidence>
<name>A0A285MBF7_9FLAO</name>
<organism evidence="1 2">
    <name type="scientific">Flagellimonas pacifica</name>
    <dbReference type="NCBI Taxonomy" id="1247520"/>
    <lineage>
        <taxon>Bacteria</taxon>
        <taxon>Pseudomonadati</taxon>
        <taxon>Bacteroidota</taxon>
        <taxon>Flavobacteriia</taxon>
        <taxon>Flavobacteriales</taxon>
        <taxon>Flavobacteriaceae</taxon>
        <taxon>Flagellimonas</taxon>
    </lineage>
</organism>